<name>A0A1R1L704_9MICC</name>
<evidence type="ECO:0000256" key="9">
    <source>
        <dbReference type="RuleBase" id="RU004386"/>
    </source>
</evidence>
<keyword evidence="13" id="KW-1185">Reference proteome</keyword>
<keyword evidence="7 9" id="KW-0862">Zinc</keyword>
<dbReference type="GO" id="GO:0004177">
    <property type="term" value="F:aminopeptidase activity"/>
    <property type="evidence" value="ECO:0007669"/>
    <property type="project" value="UniProtKB-KW"/>
</dbReference>
<comment type="caution">
    <text evidence="12">The sequence shown here is derived from an EMBL/GenBank/DDBJ whole genome shotgun (WGS) entry which is preliminary data.</text>
</comment>
<dbReference type="Gene3D" id="3.40.630.10">
    <property type="entry name" value="Zn peptidases"/>
    <property type="match status" value="1"/>
</dbReference>
<comment type="similarity">
    <text evidence="2 9">Belongs to the peptidase M18 family.</text>
</comment>
<dbReference type="InterPro" id="IPR023358">
    <property type="entry name" value="Peptidase_M18_dom2"/>
</dbReference>
<keyword evidence="3 9" id="KW-0031">Aminopeptidase</keyword>
<keyword evidence="6 9" id="KW-0378">Hydrolase</keyword>
<dbReference type="PANTHER" id="PTHR28570">
    <property type="entry name" value="ASPARTYL AMINOPEPTIDASE"/>
    <property type="match status" value="1"/>
</dbReference>
<evidence type="ECO:0000256" key="8">
    <source>
        <dbReference type="ARBA" id="ARBA00023049"/>
    </source>
</evidence>
<keyword evidence="8 9" id="KW-0482">Metalloprotease</keyword>
<dbReference type="OrthoDB" id="5288740at2"/>
<dbReference type="GO" id="GO:0008270">
    <property type="term" value="F:zinc ion binding"/>
    <property type="evidence" value="ECO:0007669"/>
    <property type="project" value="InterPro"/>
</dbReference>
<organism evidence="12 13">
    <name type="scientific">Tersicoccus phoenicis</name>
    <dbReference type="NCBI Taxonomy" id="554083"/>
    <lineage>
        <taxon>Bacteria</taxon>
        <taxon>Bacillati</taxon>
        <taxon>Actinomycetota</taxon>
        <taxon>Actinomycetes</taxon>
        <taxon>Micrococcales</taxon>
        <taxon>Micrococcaceae</taxon>
        <taxon>Tersicoccus</taxon>
    </lineage>
</organism>
<evidence type="ECO:0000256" key="4">
    <source>
        <dbReference type="ARBA" id="ARBA00022670"/>
    </source>
</evidence>
<keyword evidence="5 9" id="KW-0479">Metal-binding</keyword>
<sequence length="427" mass="44154">MTDGGNGADEYIADLAGYVTASPSSYHAAAEGARRLMDRGFSALDERDDWSGLGPGRYLVVRDGALVAWVVPDGAGPATGYRVVGAHTDSPGFKLKPHPDLGLLGWQQAGVEIYGGPLLNSWLDRELCFAGRVTTRHGVEHLVATGPVARIPQLAIHLDRTANDGLTLDRQTGVQPVWGAADPGGLMTVLLAGSGLDPAHVVGWDLVVADTQPPRRFGGAQEFLASGRLDNLSSVHAGLRAISAAPDDGPTIAVLAAFDHEELGSQSRSGASGPLLADVLERTTAGLGGDTSAFRRALAASVCLSADAGHLVHPNQPGKHDPVNRPRPGGGPLLKLNANQRYATDAVGTAVWARGCAAAGVPYQEFVSHNGVPCGSTIGPLTATRLGIRTVDVGLGLLSMHSAREMCHVDDAVALGAAVAAFFSLPD</sequence>
<evidence type="ECO:0000256" key="1">
    <source>
        <dbReference type="ARBA" id="ARBA00001947"/>
    </source>
</evidence>
<dbReference type="PRINTS" id="PR00932">
    <property type="entry name" value="AMINO1PTASE"/>
</dbReference>
<dbReference type="Pfam" id="PF02127">
    <property type="entry name" value="Peptidase_M18"/>
    <property type="match status" value="1"/>
</dbReference>
<dbReference type="GO" id="GO:0008237">
    <property type="term" value="F:metallopeptidase activity"/>
    <property type="evidence" value="ECO:0007669"/>
    <property type="project" value="UniProtKB-KW"/>
</dbReference>
<dbReference type="Proteomes" id="UP000187085">
    <property type="component" value="Unassembled WGS sequence"/>
</dbReference>
<evidence type="ECO:0000256" key="7">
    <source>
        <dbReference type="ARBA" id="ARBA00022833"/>
    </source>
</evidence>
<gene>
    <name evidence="12" type="ORF">BKD30_13405</name>
</gene>
<dbReference type="SUPFAM" id="SSF53187">
    <property type="entry name" value="Zn-dependent exopeptidases"/>
    <property type="match status" value="1"/>
</dbReference>
<evidence type="ECO:0000256" key="2">
    <source>
        <dbReference type="ARBA" id="ARBA00008290"/>
    </source>
</evidence>
<dbReference type="NCBIfam" id="NF002759">
    <property type="entry name" value="PRK02813.1"/>
    <property type="match status" value="1"/>
</dbReference>
<evidence type="ECO:0000313" key="12">
    <source>
        <dbReference type="EMBL" id="OMH23328.1"/>
    </source>
</evidence>
<feature type="region of interest" description="Disordered" evidence="11">
    <location>
        <begin position="310"/>
        <end position="331"/>
    </location>
</feature>
<evidence type="ECO:0000256" key="5">
    <source>
        <dbReference type="ARBA" id="ARBA00022723"/>
    </source>
</evidence>
<accession>A0A1R1L704</accession>
<evidence type="ECO:0000256" key="6">
    <source>
        <dbReference type="ARBA" id="ARBA00022801"/>
    </source>
</evidence>
<evidence type="ECO:0000256" key="10">
    <source>
        <dbReference type="RuleBase" id="RU004387"/>
    </source>
</evidence>
<evidence type="ECO:0000256" key="11">
    <source>
        <dbReference type="SAM" id="MobiDB-lite"/>
    </source>
</evidence>
<keyword evidence="4 9" id="KW-0645">Protease</keyword>
<dbReference type="GO" id="GO:0006508">
    <property type="term" value="P:proteolysis"/>
    <property type="evidence" value="ECO:0007669"/>
    <property type="project" value="UniProtKB-KW"/>
</dbReference>
<dbReference type="GO" id="GO:0005737">
    <property type="term" value="C:cytoplasm"/>
    <property type="evidence" value="ECO:0007669"/>
    <property type="project" value="UniProtKB-ARBA"/>
</dbReference>
<dbReference type="AlphaFoldDB" id="A0A1R1L704"/>
<comment type="cofactor">
    <cofactor evidence="1 10">
        <name>Zn(2+)</name>
        <dbReference type="ChEBI" id="CHEBI:29105"/>
    </cofactor>
</comment>
<dbReference type="SUPFAM" id="SSF101821">
    <property type="entry name" value="Aminopeptidase/glucanase lid domain"/>
    <property type="match status" value="1"/>
</dbReference>
<evidence type="ECO:0000313" key="13">
    <source>
        <dbReference type="Proteomes" id="UP000187085"/>
    </source>
</evidence>
<dbReference type="InterPro" id="IPR001948">
    <property type="entry name" value="Peptidase_M18"/>
</dbReference>
<dbReference type="PANTHER" id="PTHR28570:SF3">
    <property type="entry name" value="ASPARTYL AMINOPEPTIDASE"/>
    <property type="match status" value="1"/>
</dbReference>
<proteinExistence type="inferred from homology"/>
<evidence type="ECO:0000256" key="3">
    <source>
        <dbReference type="ARBA" id="ARBA00022438"/>
    </source>
</evidence>
<reference evidence="12 13" key="1">
    <citation type="submission" date="2016-12" db="EMBL/GenBank/DDBJ databases">
        <title>Draft genome of Tersicoccus phoenicis 1P05MA.</title>
        <authorList>
            <person name="Nakajima Y."/>
            <person name="Yoshizawa S."/>
            <person name="Nakamura K."/>
            <person name="Ogura Y."/>
            <person name="Hayashi T."/>
            <person name="Kogure K."/>
        </authorList>
    </citation>
    <scope>NUCLEOTIDE SEQUENCE [LARGE SCALE GENOMIC DNA]</scope>
    <source>
        <strain evidence="12 13">1p05MA</strain>
    </source>
</reference>
<dbReference type="STRING" id="554083.BKD30_13405"/>
<protein>
    <recommendedName>
        <fullName evidence="10">M18 family aminopeptidase</fullName>
        <ecNumber evidence="10">3.4.11.-</ecNumber>
    </recommendedName>
</protein>
<dbReference type="EC" id="3.4.11.-" evidence="10"/>
<dbReference type="Gene3D" id="2.30.250.10">
    <property type="entry name" value="Aminopeptidase i, Domain 2"/>
    <property type="match status" value="1"/>
</dbReference>
<dbReference type="EMBL" id="MRDE01000076">
    <property type="protein sequence ID" value="OMH23328.1"/>
    <property type="molecule type" value="Genomic_DNA"/>
</dbReference>
<dbReference type="RefSeq" id="WP_076705346.1">
    <property type="nucleotide sequence ID" value="NZ_MRDE01000076.1"/>
</dbReference>